<dbReference type="EMBL" id="NAJO01000021">
    <property type="protein sequence ID" value="OQO04743.1"/>
    <property type="molecule type" value="Genomic_DNA"/>
</dbReference>
<protein>
    <submittedName>
        <fullName evidence="1">Uncharacterized protein</fullName>
    </submittedName>
</protein>
<name>A0A1V8T000_9PEZI</name>
<evidence type="ECO:0000313" key="2">
    <source>
        <dbReference type="Proteomes" id="UP000192596"/>
    </source>
</evidence>
<dbReference type="InParanoid" id="A0A1V8T000"/>
<accession>A0A1V8T000</accession>
<gene>
    <name evidence="1" type="ORF">B0A48_09666</name>
</gene>
<sequence>MPGVGIKTPSLSSFPDLPSTLIVTRSPQNSRWSRDSTHWISPLNGPPVLTSYHHIGLSSTGSIAIHSGADTKTSVLASTKSENTFRERSTLTIAAHDGLAEISERLDVHKSFGPEQWTFVLAVPLAEGEIGVEKFEWRSTTGPETTTSWGSGTGTRTRGWKLVRMDGPQRFDLSAKGGEERRAGWTRDGKEIVAVWVDDEFKMFTSGIVAKFGLLGSGVAGAEGDLGKDGGLWRC</sequence>
<dbReference type="Proteomes" id="UP000192596">
    <property type="component" value="Unassembled WGS sequence"/>
</dbReference>
<evidence type="ECO:0000313" key="1">
    <source>
        <dbReference type="EMBL" id="OQO04743.1"/>
    </source>
</evidence>
<comment type="caution">
    <text evidence="1">The sequence shown here is derived from an EMBL/GenBank/DDBJ whole genome shotgun (WGS) entry which is preliminary data.</text>
</comment>
<organism evidence="1 2">
    <name type="scientific">Cryoendolithus antarcticus</name>
    <dbReference type="NCBI Taxonomy" id="1507870"/>
    <lineage>
        <taxon>Eukaryota</taxon>
        <taxon>Fungi</taxon>
        <taxon>Dikarya</taxon>
        <taxon>Ascomycota</taxon>
        <taxon>Pezizomycotina</taxon>
        <taxon>Dothideomycetes</taxon>
        <taxon>Dothideomycetidae</taxon>
        <taxon>Cladosporiales</taxon>
        <taxon>Cladosporiaceae</taxon>
        <taxon>Cryoendolithus</taxon>
    </lineage>
</organism>
<dbReference type="OrthoDB" id="3431997at2759"/>
<keyword evidence="2" id="KW-1185">Reference proteome</keyword>
<reference evidence="2" key="1">
    <citation type="submission" date="2017-03" db="EMBL/GenBank/DDBJ databases">
        <title>Genomes of endolithic fungi from Antarctica.</title>
        <authorList>
            <person name="Coleine C."/>
            <person name="Masonjones S."/>
            <person name="Stajich J.E."/>
        </authorList>
    </citation>
    <scope>NUCLEOTIDE SEQUENCE [LARGE SCALE GENOMIC DNA]</scope>
    <source>
        <strain evidence="2">CCFEE 5527</strain>
    </source>
</reference>
<dbReference type="AlphaFoldDB" id="A0A1V8T000"/>
<dbReference type="STRING" id="1507870.A0A1V8T000"/>
<proteinExistence type="predicted"/>